<dbReference type="PANTHER" id="PTHR43591:SF109">
    <property type="entry name" value="METHYLTRANSFERASE TYPE 11 DOMAIN-CONTAINING PROTEIN"/>
    <property type="match status" value="1"/>
</dbReference>
<dbReference type="Pfam" id="PF08241">
    <property type="entry name" value="Methyltransf_11"/>
    <property type="match status" value="1"/>
</dbReference>
<dbReference type="PANTHER" id="PTHR43591">
    <property type="entry name" value="METHYLTRANSFERASE"/>
    <property type="match status" value="1"/>
</dbReference>
<protein>
    <submittedName>
        <fullName evidence="2">Class I SAM-dependent methyltransferase</fullName>
    </submittedName>
</protein>
<dbReference type="SUPFAM" id="SSF53335">
    <property type="entry name" value="S-adenosyl-L-methionine-dependent methyltransferases"/>
    <property type="match status" value="1"/>
</dbReference>
<organism evidence="2 3">
    <name type="scientific">Roseburia lenta</name>
    <dbReference type="NCBI Taxonomy" id="2763061"/>
    <lineage>
        <taxon>Bacteria</taxon>
        <taxon>Bacillati</taxon>
        <taxon>Bacillota</taxon>
        <taxon>Clostridia</taxon>
        <taxon>Lachnospirales</taxon>
        <taxon>Lachnospiraceae</taxon>
        <taxon>Roseburia</taxon>
    </lineage>
</organism>
<evidence type="ECO:0000259" key="1">
    <source>
        <dbReference type="Pfam" id="PF08241"/>
    </source>
</evidence>
<keyword evidence="3" id="KW-1185">Reference proteome</keyword>
<dbReference type="InterPro" id="IPR013216">
    <property type="entry name" value="Methyltransf_11"/>
</dbReference>
<dbReference type="RefSeq" id="WP_118280576.1">
    <property type="nucleotide sequence ID" value="NZ_JACOPG010000002.1"/>
</dbReference>
<dbReference type="EMBL" id="JACOPG010000002">
    <property type="protein sequence ID" value="MBC5686327.1"/>
    <property type="molecule type" value="Genomic_DNA"/>
</dbReference>
<reference evidence="2 3" key="1">
    <citation type="submission" date="2020-08" db="EMBL/GenBank/DDBJ databases">
        <title>Genome public.</title>
        <authorList>
            <person name="Liu C."/>
            <person name="Sun Q."/>
        </authorList>
    </citation>
    <scope>NUCLEOTIDE SEQUENCE [LARGE SCALE GENOMIC DNA]</scope>
    <source>
        <strain evidence="2 3">NSJ-9</strain>
    </source>
</reference>
<dbReference type="InterPro" id="IPR029063">
    <property type="entry name" value="SAM-dependent_MTases_sf"/>
</dbReference>
<gene>
    <name evidence="2" type="ORF">H8R94_06850</name>
</gene>
<sequence>MTPEEYKKLSIKEFTEAAKVYDSGHAGIYEMCKDDYPPILAELEKEAFTDVLDCGCGTGPMLELLHDKYPDKHYVGLDLTPEMIHVAQAKNLSNTEFLVGDSENLPFDEGTFDAIICSNSFHHYPNPQNFFSSAYRVLRRGGRLILRDYTSSDFVVWLMNHIEMPLANLCGHGDVKILKATEFTAMAENAGFTVLTMEKQKGFRAHLVARKMKRIDFETEP</sequence>
<accession>A0ABR7GFU4</accession>
<evidence type="ECO:0000313" key="2">
    <source>
        <dbReference type="EMBL" id="MBC5686327.1"/>
    </source>
</evidence>
<dbReference type="GO" id="GO:0032259">
    <property type="term" value="P:methylation"/>
    <property type="evidence" value="ECO:0007669"/>
    <property type="project" value="UniProtKB-KW"/>
</dbReference>
<name>A0ABR7GFU4_9FIRM</name>
<dbReference type="GO" id="GO:0008168">
    <property type="term" value="F:methyltransferase activity"/>
    <property type="evidence" value="ECO:0007669"/>
    <property type="project" value="UniProtKB-KW"/>
</dbReference>
<keyword evidence="2" id="KW-0489">Methyltransferase</keyword>
<keyword evidence="2" id="KW-0808">Transferase</keyword>
<dbReference type="Gene3D" id="3.40.50.150">
    <property type="entry name" value="Vaccinia Virus protein VP39"/>
    <property type="match status" value="1"/>
</dbReference>
<feature type="domain" description="Methyltransferase type 11" evidence="1">
    <location>
        <begin position="52"/>
        <end position="146"/>
    </location>
</feature>
<proteinExistence type="predicted"/>
<dbReference type="Proteomes" id="UP000643810">
    <property type="component" value="Unassembled WGS sequence"/>
</dbReference>
<evidence type="ECO:0000313" key="3">
    <source>
        <dbReference type="Proteomes" id="UP000643810"/>
    </source>
</evidence>
<comment type="caution">
    <text evidence="2">The sequence shown here is derived from an EMBL/GenBank/DDBJ whole genome shotgun (WGS) entry which is preliminary data.</text>
</comment>
<dbReference type="CDD" id="cd02440">
    <property type="entry name" value="AdoMet_MTases"/>
    <property type="match status" value="1"/>
</dbReference>